<keyword evidence="3" id="KW-0472">Membrane</keyword>
<feature type="region of interest" description="Disordered" evidence="2">
    <location>
        <begin position="542"/>
        <end position="583"/>
    </location>
</feature>
<feature type="transmembrane region" description="Helical" evidence="3">
    <location>
        <begin position="604"/>
        <end position="625"/>
    </location>
</feature>
<dbReference type="Gene3D" id="3.60.40.10">
    <property type="entry name" value="PPM-type phosphatase domain"/>
    <property type="match status" value="1"/>
</dbReference>
<dbReference type="InterPro" id="IPR001932">
    <property type="entry name" value="PPM-type_phosphatase-like_dom"/>
</dbReference>
<evidence type="ECO:0000256" key="1">
    <source>
        <dbReference type="SAM" id="Coils"/>
    </source>
</evidence>
<feature type="domain" description="PPM-type phosphatase" evidence="4">
    <location>
        <begin position="256"/>
        <end position="507"/>
    </location>
</feature>
<proteinExistence type="predicted"/>
<gene>
    <name evidence="5" type="ORF">HLUCCA11_18625</name>
</gene>
<comment type="caution">
    <text evidence="5">The sequence shown here is derived from an EMBL/GenBank/DDBJ whole genome shotgun (WGS) entry which is preliminary data.</text>
</comment>
<dbReference type="AlphaFoldDB" id="A0A0P7ZFR6"/>
<evidence type="ECO:0000256" key="3">
    <source>
        <dbReference type="SAM" id="Phobius"/>
    </source>
</evidence>
<reference evidence="5 6" key="1">
    <citation type="submission" date="2015-09" db="EMBL/GenBank/DDBJ databases">
        <title>Identification and resolution of microdiversity through metagenomic sequencing of parallel consortia.</title>
        <authorList>
            <person name="Nelson W.C."/>
            <person name="Romine M.F."/>
            <person name="Lindemann S.R."/>
        </authorList>
    </citation>
    <scope>NUCLEOTIDE SEQUENCE [LARGE SCALE GENOMIC DNA]</scope>
    <source>
        <strain evidence="5">Ana</strain>
    </source>
</reference>
<organism evidence="5 6">
    <name type="scientific">Phormidesmis priestleyi Ana</name>
    <dbReference type="NCBI Taxonomy" id="1666911"/>
    <lineage>
        <taxon>Bacteria</taxon>
        <taxon>Bacillati</taxon>
        <taxon>Cyanobacteriota</taxon>
        <taxon>Cyanophyceae</taxon>
        <taxon>Leptolyngbyales</taxon>
        <taxon>Leptolyngbyaceae</taxon>
        <taxon>Phormidesmis</taxon>
    </lineage>
</organism>
<dbReference type="CDD" id="cd00143">
    <property type="entry name" value="PP2Cc"/>
    <property type="match status" value="1"/>
</dbReference>
<dbReference type="SUPFAM" id="SSF81606">
    <property type="entry name" value="PP2C-like"/>
    <property type="match status" value="1"/>
</dbReference>
<dbReference type="SMART" id="SM00332">
    <property type="entry name" value="PP2Cc"/>
    <property type="match status" value="1"/>
</dbReference>
<name>A0A0P7ZFR6_9CYAN</name>
<dbReference type="EMBL" id="LJZR01000032">
    <property type="protein sequence ID" value="KPQ33431.1"/>
    <property type="molecule type" value="Genomic_DNA"/>
</dbReference>
<feature type="compositionally biased region" description="Low complexity" evidence="2">
    <location>
        <begin position="547"/>
        <end position="560"/>
    </location>
</feature>
<keyword evidence="1" id="KW-0175">Coiled coil</keyword>
<dbReference type="SMART" id="SM00331">
    <property type="entry name" value="PP2C_SIG"/>
    <property type="match status" value="1"/>
</dbReference>
<evidence type="ECO:0000313" key="5">
    <source>
        <dbReference type="EMBL" id="KPQ33431.1"/>
    </source>
</evidence>
<keyword evidence="3" id="KW-0812">Transmembrane</keyword>
<dbReference type="PATRIC" id="fig|1666911.3.peg.1948"/>
<dbReference type="PROSITE" id="PS51746">
    <property type="entry name" value="PPM_2"/>
    <property type="match status" value="1"/>
</dbReference>
<dbReference type="STRING" id="1666911.HLUCCA11_18625"/>
<feature type="region of interest" description="Disordered" evidence="2">
    <location>
        <begin position="634"/>
        <end position="653"/>
    </location>
</feature>
<evidence type="ECO:0000259" key="4">
    <source>
        <dbReference type="PROSITE" id="PS51746"/>
    </source>
</evidence>
<evidence type="ECO:0000313" key="6">
    <source>
        <dbReference type="Proteomes" id="UP000050465"/>
    </source>
</evidence>
<keyword evidence="3" id="KW-1133">Transmembrane helix</keyword>
<feature type="coiled-coil region" evidence="1">
    <location>
        <begin position="289"/>
        <end position="336"/>
    </location>
</feature>
<sequence>MNGEDSKYPFRQYVWALGQGTNTIPIGTLVDDRYEVVAPSIWLDTQPERSPKVPDPVPSFAMPYLKAYPYQLNLPGVYGICHQASGEAVLLLSNVPVSRYGQLMPGIAKAWPTASAFHQVYWLYQMIDLWQPLCEFGAAASLLKKSNIRVESWRVRLIGLSTNPSDPSLKSLADVWEQTYLPEAKPAIASMLKALCQDMRATGANYEAIKAQVNAQLLQAAASETLELQVAGGTSSGPAKARNEDACYPSQAEMQRIGTADLPLLPRLAIVCDGVGGHEGGEIASQMVVRSLQLQLRGLLAEAMEQKQALSASVVIDQIEAAIRVANNLVAQQNDQQNRADRQRMGTTLVMALVLPQTIETPNGPTEVNELYLTHVGDSRAYWITTEHCQLLTVDDDIAGKEVSGGHSFYATAKQRPNAAALSQAVGTRTYDALQPHTQRFLFPSSGVLLLCSDGLSDNYQVEASWANYIGLIVKKIVPLSSAVDSWIELANQKNGHDNVAVVLMSVNMLSAAGADPDAQAPEAVVASSGLKGAQVPVGASGGPSLSGAVPQPPAASSAADGMTPDSRALLYGEDDDDDTPLTPEEMAAVQPEDSRTRSKGQKLITVLLALIVLGTIGGVGWLLWQNFASTEPTAPPVEPVLPESEPIEPPEN</sequence>
<protein>
    <submittedName>
        <fullName evidence="5">Protein phosphatase</fullName>
    </submittedName>
</protein>
<dbReference type="Pfam" id="PF13672">
    <property type="entry name" value="PP2C_2"/>
    <property type="match status" value="1"/>
</dbReference>
<evidence type="ECO:0000256" key="2">
    <source>
        <dbReference type="SAM" id="MobiDB-lite"/>
    </source>
</evidence>
<dbReference type="Proteomes" id="UP000050465">
    <property type="component" value="Unassembled WGS sequence"/>
</dbReference>
<accession>A0A0P7ZFR6</accession>
<dbReference type="InterPro" id="IPR036457">
    <property type="entry name" value="PPM-type-like_dom_sf"/>
</dbReference>